<dbReference type="EMBL" id="CAJNOO010000783">
    <property type="protein sequence ID" value="CAF1032704.1"/>
    <property type="molecule type" value="Genomic_DNA"/>
</dbReference>
<reference evidence="2" key="1">
    <citation type="submission" date="2021-02" db="EMBL/GenBank/DDBJ databases">
        <authorList>
            <person name="Nowell W R."/>
        </authorList>
    </citation>
    <scope>NUCLEOTIDE SEQUENCE</scope>
</reference>
<evidence type="ECO:0000313" key="3">
    <source>
        <dbReference type="Proteomes" id="UP000663823"/>
    </source>
</evidence>
<dbReference type="AlphaFoldDB" id="A0A819DF20"/>
<protein>
    <submittedName>
        <fullName evidence="2">Uncharacterized protein</fullName>
    </submittedName>
</protein>
<dbReference type="Proteomes" id="UP000663823">
    <property type="component" value="Unassembled WGS sequence"/>
</dbReference>
<evidence type="ECO:0000313" key="2">
    <source>
        <dbReference type="EMBL" id="CAF3828062.1"/>
    </source>
</evidence>
<gene>
    <name evidence="2" type="ORF">OTI717_LOCUS19817</name>
    <name evidence="1" type="ORF">RFH988_LOCUS15798</name>
</gene>
<dbReference type="EMBL" id="CAJOAX010002950">
    <property type="protein sequence ID" value="CAF3828062.1"/>
    <property type="molecule type" value="Genomic_DNA"/>
</dbReference>
<accession>A0A819DF20</accession>
<proteinExistence type="predicted"/>
<dbReference type="OrthoDB" id="9986556at2759"/>
<dbReference type="Proteomes" id="UP000663882">
    <property type="component" value="Unassembled WGS sequence"/>
</dbReference>
<sequence>MIYSMNQSFILPSNCTYISSNRCSVKLIFWYEQRNYIVKFSGDLLNDENIDDNRHFIMIEVAMKRFFSYDINYICKDKDDCTRYFAEKKIIEMRQRSFNISNIYNDLKQILYKNTNLDNDLLCFDSNEAIRQCTVAGIIGSCQIIDDLIKYKIYRRSCQHHSQESASVNIYDSNNFAIMTVKCNRMLCNGPLTIQAVKNVLNHYNITDINGRLLGNSSRISLKYYLFILIFFVDFSFFRI</sequence>
<organism evidence="2 3">
    <name type="scientific">Rotaria sordida</name>
    <dbReference type="NCBI Taxonomy" id="392033"/>
    <lineage>
        <taxon>Eukaryota</taxon>
        <taxon>Metazoa</taxon>
        <taxon>Spiralia</taxon>
        <taxon>Gnathifera</taxon>
        <taxon>Rotifera</taxon>
        <taxon>Eurotatoria</taxon>
        <taxon>Bdelloidea</taxon>
        <taxon>Philodinida</taxon>
        <taxon>Philodinidae</taxon>
        <taxon>Rotaria</taxon>
    </lineage>
</organism>
<name>A0A819DF20_9BILA</name>
<comment type="caution">
    <text evidence="2">The sequence shown here is derived from an EMBL/GenBank/DDBJ whole genome shotgun (WGS) entry which is preliminary data.</text>
</comment>
<evidence type="ECO:0000313" key="1">
    <source>
        <dbReference type="EMBL" id="CAF1032704.1"/>
    </source>
</evidence>